<evidence type="ECO:0000313" key="1">
    <source>
        <dbReference type="EMBL" id="BAU02235.1"/>
    </source>
</evidence>
<dbReference type="EMBL" id="AP015044">
    <property type="protein sequence ID" value="BAU02235.1"/>
    <property type="molecule type" value="Genomic_DNA"/>
</dbReference>
<organism evidence="1 2">
    <name type="scientific">Vigna angularis var. angularis</name>
    <dbReference type="NCBI Taxonomy" id="157739"/>
    <lineage>
        <taxon>Eukaryota</taxon>
        <taxon>Viridiplantae</taxon>
        <taxon>Streptophyta</taxon>
        <taxon>Embryophyta</taxon>
        <taxon>Tracheophyta</taxon>
        <taxon>Spermatophyta</taxon>
        <taxon>Magnoliopsida</taxon>
        <taxon>eudicotyledons</taxon>
        <taxon>Gunneridae</taxon>
        <taxon>Pentapetalae</taxon>
        <taxon>rosids</taxon>
        <taxon>fabids</taxon>
        <taxon>Fabales</taxon>
        <taxon>Fabaceae</taxon>
        <taxon>Papilionoideae</taxon>
        <taxon>50 kb inversion clade</taxon>
        <taxon>NPAAA clade</taxon>
        <taxon>indigoferoid/millettioid clade</taxon>
        <taxon>Phaseoleae</taxon>
        <taxon>Vigna</taxon>
    </lineage>
</organism>
<accession>A0A0S3TAK7</accession>
<dbReference type="Proteomes" id="UP000291084">
    <property type="component" value="Chromosome 11"/>
</dbReference>
<dbReference type="Pfam" id="PF14223">
    <property type="entry name" value="Retrotran_gag_2"/>
    <property type="match status" value="1"/>
</dbReference>
<evidence type="ECO:0000313" key="2">
    <source>
        <dbReference type="Proteomes" id="UP000291084"/>
    </source>
</evidence>
<gene>
    <name evidence="1" type="primary">Vigan.11G171800</name>
    <name evidence="1" type="ORF">VIGAN_11171800</name>
</gene>
<dbReference type="AlphaFoldDB" id="A0A0S3TAK7"/>
<name>A0A0S3TAK7_PHAAN</name>
<keyword evidence="2" id="KW-1185">Reference proteome</keyword>
<sequence length="71" mass="8334">MVENVHIELENTMNWSTPHMNALKVVRMKDKETLYILYQVVDKSGFEKITSAKSSKEVWDILEKEYKGVTE</sequence>
<reference evidence="1 2" key="1">
    <citation type="journal article" date="2015" name="Sci. Rep.">
        <title>The power of single molecule real-time sequencing technology in the de novo assembly of a eukaryotic genome.</title>
        <authorList>
            <person name="Sakai H."/>
            <person name="Naito K."/>
            <person name="Ogiso-Tanaka E."/>
            <person name="Takahashi Y."/>
            <person name="Iseki K."/>
            <person name="Muto C."/>
            <person name="Satou K."/>
            <person name="Teruya K."/>
            <person name="Shiroma A."/>
            <person name="Shimoji M."/>
            <person name="Hirano T."/>
            <person name="Itoh T."/>
            <person name="Kaga A."/>
            <person name="Tomooka N."/>
        </authorList>
    </citation>
    <scope>NUCLEOTIDE SEQUENCE [LARGE SCALE GENOMIC DNA]</scope>
    <source>
        <strain evidence="2">cv. Shumari</strain>
    </source>
</reference>
<proteinExistence type="predicted"/>
<protein>
    <submittedName>
        <fullName evidence="1">Uncharacterized protein</fullName>
    </submittedName>
</protein>